<dbReference type="SUPFAM" id="SSF49785">
    <property type="entry name" value="Galactose-binding domain-like"/>
    <property type="match status" value="2"/>
</dbReference>
<dbReference type="AlphaFoldDB" id="A0A2S8SP81"/>
<organism evidence="2 3">
    <name type="scientific">Abditibacterium utsteinense</name>
    <dbReference type="NCBI Taxonomy" id="1960156"/>
    <lineage>
        <taxon>Bacteria</taxon>
        <taxon>Pseudomonadati</taxon>
        <taxon>Abditibacteriota</taxon>
        <taxon>Abditibacteriia</taxon>
        <taxon>Abditibacteriales</taxon>
        <taxon>Abditibacteriaceae</taxon>
        <taxon>Abditibacterium</taxon>
    </lineage>
</organism>
<dbReference type="PANTHER" id="PTHR12631:SF10">
    <property type="entry name" value="BETA-XYLOSIDASE-LIKE PROTEIN-RELATED"/>
    <property type="match status" value="1"/>
</dbReference>
<sequence>MNRFLILFLTVSALYGSALAQVSTPVGAGASLIETPNPGFEGDYAPVASASDSPNAKAVITGSIAPGWGDNSNWADVNINYARDTTNPHRGPASQKITVGRVASGAVQFVQQVPLREGRIHVWKLWMRGRPGDAVDLIIRKAGAPYTTYASETATLSAEWQEFRVFGAIPENTDGFLMVRATSPMTFLLDDSALEDLTSATSGAPARVGNMIAGGGSFEAGIPYGWSTRFQGEQGFQPKDPRPTIDATTAAVGQKSLRCDLPAGSSARVSTPLLKFNFGREHTLSFWAKSRLPETRIDANLEKGFSGNMTLGTQWKRYTVSGTLPFMPYTQLRFQIPNTATGNTIWIDGVQFEEKSAASANYLAPEPIELSLNLPQPGHVLLENEVGTVQVSTAGQLPGGARLQLSALDLRNKTQSLPVVKLPAKSFRLPTMNNRRGTWKLRAQVVSAGGQTLSAPYELVWARLPRPKIIDPKNSYFGLHLPLSQNYFDIARRIGVRRTRLHDTSMIGKWNTVEPEKDRFQFFDEGIDMANRAGIEVLGMLDGAPRWTTTKPREGYWGFWNIPDQPGAVDRWENYVRRTVGHFKGRINQWEIWNEPWGAWWLGSENSSATPQLYGELSRRAYAAAKAVNPGVSILGIDTYPGNTWTDLVLPHVTPKDFDGFSFHDYSDGIFGGPNAIPFLRRKEFIDAQAKYGQPKPLWNTEGGPSAVGSWLAPETGGMPAAQQATFMVRHEVTYMAAGVRAFYLYAMHSDPDFGGFLNTTSEYDRSVKPLLAARAVLASLVDGLGVPIRSEPVKGVDFYTYPGGKVSVLWSYEGDRRSVKVPGGTRVLDVWGNQMKTSNTVSVAGEPIYFMR</sequence>
<name>A0A2S8SP81_9BACT</name>
<keyword evidence="1" id="KW-0732">Signal</keyword>
<dbReference type="PANTHER" id="PTHR12631">
    <property type="entry name" value="ALPHA-L-IDURONIDASE"/>
    <property type="match status" value="1"/>
</dbReference>
<reference evidence="2 3" key="1">
    <citation type="journal article" date="2018" name="Syst. Appl. Microbiol.">
        <title>Abditibacterium utsteinense sp. nov., the first cultivated member of candidate phylum FBP, isolated from ice-free Antarctic soil samples.</title>
        <authorList>
            <person name="Tahon G."/>
            <person name="Tytgat B."/>
            <person name="Lebbe L."/>
            <person name="Carlier A."/>
            <person name="Willems A."/>
        </authorList>
    </citation>
    <scope>NUCLEOTIDE SEQUENCE [LARGE SCALE GENOMIC DNA]</scope>
    <source>
        <strain evidence="2 3">LMG 29911</strain>
    </source>
</reference>
<dbReference type="Proteomes" id="UP000237684">
    <property type="component" value="Unassembled WGS sequence"/>
</dbReference>
<dbReference type="SUPFAM" id="SSF51445">
    <property type="entry name" value="(Trans)glycosidases"/>
    <property type="match status" value="1"/>
</dbReference>
<gene>
    <name evidence="2" type="ORF">B1R32_12715</name>
</gene>
<comment type="caution">
    <text evidence="2">The sequence shown here is derived from an EMBL/GenBank/DDBJ whole genome shotgun (WGS) entry which is preliminary data.</text>
</comment>
<protein>
    <recommendedName>
        <fullName evidence="4">Glycoside hydrolase family 5 domain-containing protein</fullName>
    </recommendedName>
</protein>
<dbReference type="InterPro" id="IPR017853">
    <property type="entry name" value="GH"/>
</dbReference>
<dbReference type="InParanoid" id="A0A2S8SP81"/>
<evidence type="ECO:0008006" key="4">
    <source>
        <dbReference type="Google" id="ProtNLM"/>
    </source>
</evidence>
<evidence type="ECO:0000256" key="1">
    <source>
        <dbReference type="SAM" id="SignalP"/>
    </source>
</evidence>
<dbReference type="InterPro" id="IPR008979">
    <property type="entry name" value="Galactose-bd-like_sf"/>
</dbReference>
<dbReference type="InterPro" id="IPR051923">
    <property type="entry name" value="Glycosyl_Hydrolase_39"/>
</dbReference>
<accession>A0A2S8SP81</accession>
<evidence type="ECO:0000313" key="3">
    <source>
        <dbReference type="Proteomes" id="UP000237684"/>
    </source>
</evidence>
<keyword evidence="3" id="KW-1185">Reference proteome</keyword>
<dbReference type="GO" id="GO:0004553">
    <property type="term" value="F:hydrolase activity, hydrolyzing O-glycosyl compounds"/>
    <property type="evidence" value="ECO:0007669"/>
    <property type="project" value="TreeGrafter"/>
</dbReference>
<dbReference type="Gene3D" id="3.20.20.80">
    <property type="entry name" value="Glycosidases"/>
    <property type="match status" value="1"/>
</dbReference>
<feature type="chain" id="PRO_5015462320" description="Glycoside hydrolase family 5 domain-containing protein" evidence="1">
    <location>
        <begin position="21"/>
        <end position="853"/>
    </location>
</feature>
<evidence type="ECO:0000313" key="2">
    <source>
        <dbReference type="EMBL" id="PQV62603.1"/>
    </source>
</evidence>
<dbReference type="RefSeq" id="WP_106381244.1">
    <property type="nucleotide sequence ID" value="NZ_NIGF01000027.1"/>
</dbReference>
<proteinExistence type="predicted"/>
<dbReference type="EMBL" id="NIGF01000027">
    <property type="protein sequence ID" value="PQV62603.1"/>
    <property type="molecule type" value="Genomic_DNA"/>
</dbReference>
<feature type="signal peptide" evidence="1">
    <location>
        <begin position="1"/>
        <end position="20"/>
    </location>
</feature>
<dbReference type="OrthoDB" id="9776971at2"/>
<dbReference type="Gene3D" id="2.60.120.260">
    <property type="entry name" value="Galactose-binding domain-like"/>
    <property type="match status" value="2"/>
</dbReference>